<keyword evidence="7 9" id="KW-0324">Glycolysis</keyword>
<feature type="binding site" evidence="9">
    <location>
        <position position="372"/>
    </location>
    <ligand>
        <name>(2R)-2-phosphoglycerate</name>
        <dbReference type="ChEBI" id="CHEBI:58289"/>
    </ligand>
</feature>
<feature type="region of interest" description="Disordered" evidence="13">
    <location>
        <begin position="429"/>
        <end position="462"/>
    </location>
</feature>
<sequence length="462" mass="50202">MATIKDLKAIEILDSRGNPTLACDVTLDDGSTATGYVPSGASTGKYEALELRDADNNRYEGKGVEKAIANVNETIKTALIGQEASDISAVDKKMIELDGTENKSRLGANAILAVSMALTKSVAISEKKELYQLIAEKLGVSQEKIILPTPMLNILNGGKHAIGSTDFQEFMIVPAKFDTFKRAIQAGAEIYHALGGILDERSYQPLVGDEGGYAPALFSNEQAMELLMMAIKEAGYNAGEDVFIALDPAASRLYSEDIYQLHRENRSLTSQEMIEFYETWIEKFPIISIEDGLAENDWDTWRELTKRVGDKVELIGDDLYATNRKLLQKGIEHYSSTGILIKLNQIGTVTETLETIKMAHDAGFKVVISHRSGETEDSFIADLAVGSGCGTLKSGAPARSERNAKYNRILKIESELGDKATYAKWDISETTSDISGDTPAQTTTPAQTPAPTPSAPISEDGI</sequence>
<keyword evidence="9 12" id="KW-0479">Metal-binding</keyword>
<comment type="similarity">
    <text evidence="2 9">Belongs to the enolase family.</text>
</comment>
<feature type="domain" description="Enolase C-terminal TIM barrel" evidence="14">
    <location>
        <begin position="144"/>
        <end position="430"/>
    </location>
</feature>
<evidence type="ECO:0000256" key="7">
    <source>
        <dbReference type="ARBA" id="ARBA00023152"/>
    </source>
</evidence>
<dbReference type="SFLD" id="SFLDF00002">
    <property type="entry name" value="enolase"/>
    <property type="match status" value="1"/>
</dbReference>
<dbReference type="InterPro" id="IPR020809">
    <property type="entry name" value="Enolase_CS"/>
</dbReference>
<dbReference type="SFLD" id="SFLDS00001">
    <property type="entry name" value="Enolase"/>
    <property type="match status" value="1"/>
</dbReference>
<keyword evidence="6 9" id="KW-0460">Magnesium</keyword>
<evidence type="ECO:0000256" key="1">
    <source>
        <dbReference type="ARBA" id="ARBA00005031"/>
    </source>
</evidence>
<dbReference type="InterPro" id="IPR036849">
    <property type="entry name" value="Enolase-like_C_sf"/>
</dbReference>
<dbReference type="Gene3D" id="3.30.390.10">
    <property type="entry name" value="Enolase-like, N-terminal domain"/>
    <property type="match status" value="1"/>
</dbReference>
<dbReference type="PIRSF" id="PIRSF001400">
    <property type="entry name" value="Enolase"/>
    <property type="match status" value="1"/>
</dbReference>
<comment type="function">
    <text evidence="9">Catalyzes the reversible conversion of 2-phosphoglycerate (2-PG) into phosphoenolpyruvate (PEP). It is essential for the degradation of carbohydrates via glycolysis.</text>
</comment>
<evidence type="ECO:0000256" key="12">
    <source>
        <dbReference type="PIRSR" id="PIRSR001400-3"/>
    </source>
</evidence>
<feature type="binding site" evidence="11">
    <location>
        <position position="393"/>
    </location>
    <ligand>
        <name>substrate</name>
    </ligand>
</feature>
<feature type="binding site" evidence="9 12">
    <location>
        <position position="290"/>
    </location>
    <ligand>
        <name>Mg(2+)</name>
        <dbReference type="ChEBI" id="CHEBI:18420"/>
    </ligand>
</feature>
<keyword evidence="16" id="KW-0670">Pyruvate</keyword>
<comment type="catalytic activity">
    <reaction evidence="9">
        <text>(2R)-2-phosphoglycerate = phosphoenolpyruvate + H2O</text>
        <dbReference type="Rhea" id="RHEA:10164"/>
        <dbReference type="ChEBI" id="CHEBI:15377"/>
        <dbReference type="ChEBI" id="CHEBI:58289"/>
        <dbReference type="ChEBI" id="CHEBI:58702"/>
        <dbReference type="EC" id="4.2.1.11"/>
    </reaction>
</comment>
<dbReference type="SUPFAM" id="SSF54826">
    <property type="entry name" value="Enolase N-terminal domain-like"/>
    <property type="match status" value="1"/>
</dbReference>
<dbReference type="PANTHER" id="PTHR11902:SF1">
    <property type="entry name" value="ENOLASE"/>
    <property type="match status" value="1"/>
</dbReference>
<feature type="binding site" evidence="11">
    <location>
        <position position="290"/>
    </location>
    <ligand>
        <name>substrate</name>
    </ligand>
</feature>
<dbReference type="InterPro" id="IPR020810">
    <property type="entry name" value="Enolase_C"/>
</dbReference>
<evidence type="ECO:0000256" key="2">
    <source>
        <dbReference type="ARBA" id="ARBA00009604"/>
    </source>
</evidence>
<dbReference type="InterPro" id="IPR020811">
    <property type="entry name" value="Enolase_N"/>
</dbReference>
<proteinExistence type="inferred from homology"/>
<feature type="binding site" evidence="9 12">
    <location>
        <position position="247"/>
    </location>
    <ligand>
        <name>Mg(2+)</name>
        <dbReference type="ChEBI" id="CHEBI:18420"/>
    </ligand>
</feature>
<evidence type="ECO:0000256" key="8">
    <source>
        <dbReference type="ARBA" id="ARBA00023239"/>
    </source>
</evidence>
<evidence type="ECO:0000259" key="15">
    <source>
        <dbReference type="SMART" id="SM01193"/>
    </source>
</evidence>
<dbReference type="PRINTS" id="PR00148">
    <property type="entry name" value="ENOLASE"/>
</dbReference>
<evidence type="ECO:0000313" key="16">
    <source>
        <dbReference type="EMBL" id="OGD61976.1"/>
    </source>
</evidence>
<dbReference type="UniPathway" id="UPA00109">
    <property type="reaction ID" value="UER00187"/>
</dbReference>
<gene>
    <name evidence="9" type="primary">eno</name>
    <name evidence="16" type="ORF">A2215_04455</name>
</gene>
<feature type="compositionally biased region" description="Low complexity" evidence="13">
    <location>
        <begin position="438"/>
        <end position="447"/>
    </location>
</feature>
<dbReference type="HAMAP" id="MF_00318">
    <property type="entry name" value="Enolase"/>
    <property type="match status" value="1"/>
</dbReference>
<dbReference type="GO" id="GO:0009986">
    <property type="term" value="C:cell surface"/>
    <property type="evidence" value="ECO:0007669"/>
    <property type="project" value="UniProtKB-SubCell"/>
</dbReference>
<dbReference type="AlphaFoldDB" id="A0A1F5E3U4"/>
<organism evidence="16 17">
    <name type="scientific">Candidatus Berkelbacteria bacterium RIFOXYA2_FULL_43_10</name>
    <dbReference type="NCBI Taxonomy" id="1797472"/>
    <lineage>
        <taxon>Bacteria</taxon>
        <taxon>Candidatus Berkelbacteria</taxon>
    </lineage>
</organism>
<reference evidence="16 17" key="1">
    <citation type="journal article" date="2016" name="Nat. Commun.">
        <title>Thousands of microbial genomes shed light on interconnected biogeochemical processes in an aquifer system.</title>
        <authorList>
            <person name="Anantharaman K."/>
            <person name="Brown C.T."/>
            <person name="Hug L.A."/>
            <person name="Sharon I."/>
            <person name="Castelle C.J."/>
            <person name="Probst A.J."/>
            <person name="Thomas B.C."/>
            <person name="Singh A."/>
            <person name="Wilkins M.J."/>
            <person name="Karaoz U."/>
            <person name="Brodie E.L."/>
            <person name="Williams K.H."/>
            <person name="Hubbard S.S."/>
            <person name="Banfield J.F."/>
        </authorList>
    </citation>
    <scope>NUCLEOTIDE SEQUENCE [LARGE SCALE GENOMIC DNA]</scope>
</reference>
<feature type="binding site" evidence="9">
    <location>
        <position position="371"/>
    </location>
    <ligand>
        <name>(2R)-2-phosphoglycerate</name>
        <dbReference type="ChEBI" id="CHEBI:58289"/>
    </ligand>
</feature>
<comment type="subcellular location">
    <subcellularLocation>
        <location evidence="9">Cytoplasm</location>
    </subcellularLocation>
    <subcellularLocation>
        <location evidence="9">Secreted</location>
    </subcellularLocation>
    <subcellularLocation>
        <location evidence="9">Cell surface</location>
    </subcellularLocation>
    <text evidence="9">Fractions of enolase are present in both the cytoplasm and on the cell surface.</text>
</comment>
<evidence type="ECO:0000256" key="6">
    <source>
        <dbReference type="ARBA" id="ARBA00022842"/>
    </source>
</evidence>
<feature type="active site" description="Proton donor" evidence="9 10">
    <location>
        <position position="210"/>
    </location>
</feature>
<dbReference type="PROSITE" id="PS00164">
    <property type="entry name" value="ENOLASE"/>
    <property type="match status" value="1"/>
</dbReference>
<dbReference type="InterPro" id="IPR000941">
    <property type="entry name" value="Enolase"/>
</dbReference>
<dbReference type="STRING" id="1797472.A2215_04455"/>
<dbReference type="Pfam" id="PF00113">
    <property type="entry name" value="Enolase_C"/>
    <property type="match status" value="1"/>
</dbReference>
<feature type="binding site" evidence="11">
    <location>
        <begin position="369"/>
        <end position="372"/>
    </location>
    <ligand>
        <name>substrate</name>
    </ligand>
</feature>
<dbReference type="SFLD" id="SFLDG00178">
    <property type="entry name" value="enolase"/>
    <property type="match status" value="1"/>
</dbReference>
<evidence type="ECO:0000256" key="4">
    <source>
        <dbReference type="ARBA" id="ARBA00017068"/>
    </source>
</evidence>
<dbReference type="Pfam" id="PF03952">
    <property type="entry name" value="Enolase_N"/>
    <property type="match status" value="1"/>
</dbReference>
<feature type="active site" description="Proton acceptor" evidence="9 10">
    <location>
        <position position="342"/>
    </location>
</feature>
<comment type="cofactor">
    <cofactor evidence="12">
        <name>Mg(2+)</name>
        <dbReference type="ChEBI" id="CHEBI:18420"/>
    </cofactor>
    <text evidence="12">Mg(2+) is required for catalysis and for stabilizing the dimer.</text>
</comment>
<feature type="binding site" evidence="9">
    <location>
        <position position="342"/>
    </location>
    <ligand>
        <name>(2R)-2-phosphoglycerate</name>
        <dbReference type="ChEBI" id="CHEBI:58289"/>
    </ligand>
</feature>
<feature type="domain" description="Enolase N-terminal" evidence="15">
    <location>
        <begin position="4"/>
        <end position="134"/>
    </location>
</feature>
<feature type="binding site" evidence="9 12">
    <location>
        <position position="317"/>
    </location>
    <ligand>
        <name>Mg(2+)</name>
        <dbReference type="ChEBI" id="CHEBI:18420"/>
    </ligand>
</feature>
<dbReference type="CDD" id="cd03313">
    <property type="entry name" value="enolase"/>
    <property type="match status" value="1"/>
</dbReference>
<evidence type="ECO:0000259" key="14">
    <source>
        <dbReference type="SMART" id="SM01192"/>
    </source>
</evidence>
<evidence type="ECO:0000256" key="5">
    <source>
        <dbReference type="ARBA" id="ARBA00022525"/>
    </source>
</evidence>
<dbReference type="GO" id="GO:0000287">
    <property type="term" value="F:magnesium ion binding"/>
    <property type="evidence" value="ECO:0007669"/>
    <property type="project" value="UniProtKB-UniRule"/>
</dbReference>
<comment type="caution">
    <text evidence="16">The sequence shown here is derived from an EMBL/GenBank/DDBJ whole genome shotgun (WGS) entry which is preliminary data.</text>
</comment>
<dbReference type="SUPFAM" id="SSF51604">
    <property type="entry name" value="Enolase C-terminal domain-like"/>
    <property type="match status" value="1"/>
</dbReference>
<evidence type="ECO:0000256" key="13">
    <source>
        <dbReference type="SAM" id="MobiDB-lite"/>
    </source>
</evidence>
<dbReference type="EMBL" id="MEZY01000057">
    <property type="protein sequence ID" value="OGD61976.1"/>
    <property type="molecule type" value="Genomic_DNA"/>
</dbReference>
<evidence type="ECO:0000256" key="9">
    <source>
        <dbReference type="HAMAP-Rule" id="MF_00318"/>
    </source>
</evidence>
<dbReference type="PANTHER" id="PTHR11902">
    <property type="entry name" value="ENOLASE"/>
    <property type="match status" value="1"/>
</dbReference>
<keyword evidence="9" id="KW-0963">Cytoplasm</keyword>
<feature type="binding site" evidence="9">
    <location>
        <position position="393"/>
    </location>
    <ligand>
        <name>(2R)-2-phosphoglycerate</name>
        <dbReference type="ChEBI" id="CHEBI:58289"/>
    </ligand>
</feature>
<dbReference type="GO" id="GO:0006096">
    <property type="term" value="P:glycolytic process"/>
    <property type="evidence" value="ECO:0007669"/>
    <property type="project" value="UniProtKB-UniRule"/>
</dbReference>
<dbReference type="GO" id="GO:0000015">
    <property type="term" value="C:phosphopyruvate hydratase complex"/>
    <property type="evidence" value="ECO:0007669"/>
    <property type="project" value="InterPro"/>
</dbReference>
<dbReference type="Gene3D" id="3.20.20.120">
    <property type="entry name" value="Enolase-like C-terminal domain"/>
    <property type="match status" value="1"/>
</dbReference>
<feature type="binding site" evidence="11">
    <location>
        <position position="317"/>
    </location>
    <ligand>
        <name>substrate</name>
    </ligand>
</feature>
<dbReference type="Proteomes" id="UP000178583">
    <property type="component" value="Unassembled WGS sequence"/>
</dbReference>
<dbReference type="SMART" id="SM01193">
    <property type="entry name" value="Enolase_N"/>
    <property type="match status" value="1"/>
</dbReference>
<protein>
    <recommendedName>
        <fullName evidence="4 9">Enolase</fullName>
        <ecNumber evidence="3 9">4.2.1.11</ecNumber>
    </recommendedName>
    <alternativeName>
        <fullName evidence="9">2-phospho-D-glycerate hydro-lyase</fullName>
    </alternativeName>
    <alternativeName>
        <fullName evidence="9">2-phosphoglycerate dehydratase</fullName>
    </alternativeName>
</protein>
<evidence type="ECO:0000313" key="17">
    <source>
        <dbReference type="Proteomes" id="UP000178583"/>
    </source>
</evidence>
<keyword evidence="8 9" id="KW-0456">Lyase</keyword>
<dbReference type="GO" id="GO:0004634">
    <property type="term" value="F:phosphopyruvate hydratase activity"/>
    <property type="evidence" value="ECO:0007669"/>
    <property type="project" value="UniProtKB-UniRule"/>
</dbReference>
<feature type="binding site" evidence="9">
    <location>
        <position position="168"/>
    </location>
    <ligand>
        <name>(2R)-2-phosphoglycerate</name>
        <dbReference type="ChEBI" id="CHEBI:58289"/>
    </ligand>
</feature>
<evidence type="ECO:0000256" key="11">
    <source>
        <dbReference type="PIRSR" id="PIRSR001400-2"/>
    </source>
</evidence>
<evidence type="ECO:0000256" key="10">
    <source>
        <dbReference type="PIRSR" id="PIRSR001400-1"/>
    </source>
</evidence>
<feature type="binding site" evidence="11">
    <location>
        <position position="160"/>
    </location>
    <ligand>
        <name>substrate</name>
    </ligand>
</feature>
<dbReference type="InterPro" id="IPR029017">
    <property type="entry name" value="Enolase-like_N"/>
</dbReference>
<dbReference type="GO" id="GO:0005576">
    <property type="term" value="C:extracellular region"/>
    <property type="evidence" value="ECO:0007669"/>
    <property type="project" value="UniProtKB-SubCell"/>
</dbReference>
<comment type="pathway">
    <text evidence="1 9">Carbohydrate degradation; glycolysis; pyruvate from D-glyceraldehyde 3-phosphate: step 4/5.</text>
</comment>
<comment type="cofactor">
    <cofactor evidence="9">
        <name>Mg(2+)</name>
        <dbReference type="ChEBI" id="CHEBI:18420"/>
    </cofactor>
    <text evidence="9">Binds a second Mg(2+) ion via substrate during catalysis.</text>
</comment>
<dbReference type="EC" id="4.2.1.11" evidence="3 9"/>
<dbReference type="SMART" id="SM01192">
    <property type="entry name" value="Enolase_C"/>
    <property type="match status" value="1"/>
</dbReference>
<dbReference type="NCBIfam" id="TIGR01060">
    <property type="entry name" value="eno"/>
    <property type="match status" value="1"/>
</dbReference>
<feature type="binding site" evidence="11">
    <location>
        <position position="169"/>
    </location>
    <ligand>
        <name>substrate</name>
    </ligand>
</feature>
<evidence type="ECO:0000256" key="3">
    <source>
        <dbReference type="ARBA" id="ARBA00012058"/>
    </source>
</evidence>
<accession>A0A1F5E3U4</accession>
<keyword evidence="5 9" id="KW-0964">Secreted</keyword>
<name>A0A1F5E3U4_9BACT</name>